<accession>A0AAD6ZDW3</accession>
<proteinExistence type="predicted"/>
<organism evidence="2 3">
    <name type="scientific">Mycena albidolilacea</name>
    <dbReference type="NCBI Taxonomy" id="1033008"/>
    <lineage>
        <taxon>Eukaryota</taxon>
        <taxon>Fungi</taxon>
        <taxon>Dikarya</taxon>
        <taxon>Basidiomycota</taxon>
        <taxon>Agaricomycotina</taxon>
        <taxon>Agaricomycetes</taxon>
        <taxon>Agaricomycetidae</taxon>
        <taxon>Agaricales</taxon>
        <taxon>Marasmiineae</taxon>
        <taxon>Mycenaceae</taxon>
        <taxon>Mycena</taxon>
    </lineage>
</organism>
<comment type="caution">
    <text evidence="2">The sequence shown here is derived from an EMBL/GenBank/DDBJ whole genome shotgun (WGS) entry which is preliminary data.</text>
</comment>
<dbReference type="AlphaFoldDB" id="A0AAD6ZDW3"/>
<evidence type="ECO:0000256" key="1">
    <source>
        <dbReference type="SAM" id="MobiDB-lite"/>
    </source>
</evidence>
<name>A0AAD6ZDW3_9AGAR</name>
<evidence type="ECO:0000313" key="2">
    <source>
        <dbReference type="EMBL" id="KAJ7318674.1"/>
    </source>
</evidence>
<dbReference type="EMBL" id="JARIHO010000056">
    <property type="protein sequence ID" value="KAJ7318674.1"/>
    <property type="molecule type" value="Genomic_DNA"/>
</dbReference>
<dbReference type="Proteomes" id="UP001218218">
    <property type="component" value="Unassembled WGS sequence"/>
</dbReference>
<evidence type="ECO:0000313" key="3">
    <source>
        <dbReference type="Proteomes" id="UP001218218"/>
    </source>
</evidence>
<protein>
    <submittedName>
        <fullName evidence="2">Uncharacterized protein</fullName>
    </submittedName>
</protein>
<keyword evidence="3" id="KW-1185">Reference proteome</keyword>
<reference evidence="2" key="1">
    <citation type="submission" date="2023-03" db="EMBL/GenBank/DDBJ databases">
        <title>Massive genome expansion in bonnet fungi (Mycena s.s.) driven by repeated elements and novel gene families across ecological guilds.</title>
        <authorList>
            <consortium name="Lawrence Berkeley National Laboratory"/>
            <person name="Harder C.B."/>
            <person name="Miyauchi S."/>
            <person name="Viragh M."/>
            <person name="Kuo A."/>
            <person name="Thoen E."/>
            <person name="Andreopoulos B."/>
            <person name="Lu D."/>
            <person name="Skrede I."/>
            <person name="Drula E."/>
            <person name="Henrissat B."/>
            <person name="Morin E."/>
            <person name="Kohler A."/>
            <person name="Barry K."/>
            <person name="LaButti K."/>
            <person name="Morin E."/>
            <person name="Salamov A."/>
            <person name="Lipzen A."/>
            <person name="Mereny Z."/>
            <person name="Hegedus B."/>
            <person name="Baldrian P."/>
            <person name="Stursova M."/>
            <person name="Weitz H."/>
            <person name="Taylor A."/>
            <person name="Grigoriev I.V."/>
            <person name="Nagy L.G."/>
            <person name="Martin F."/>
            <person name="Kauserud H."/>
        </authorList>
    </citation>
    <scope>NUCLEOTIDE SEQUENCE</scope>
    <source>
        <strain evidence="2">CBHHK002</strain>
    </source>
</reference>
<feature type="region of interest" description="Disordered" evidence="1">
    <location>
        <begin position="1"/>
        <end position="45"/>
    </location>
</feature>
<sequence length="173" mass="18746">MKAATGTAKKRTEQGAMNWAFDDLIDDPQPSPPPTTAPQRGRPKAGILDQLTIACHTKSTDVPRIRCAGEGCHESWSAPRMSGRILPHASVCQFLPADTRKLALLENAKASLGSKVEAASSRPNTDMFADFRRAGSQNKEDARKAHVTKTNKLVLDLLCDGALAPKLVDRRAF</sequence>
<gene>
    <name evidence="2" type="ORF">DFH08DRAFT_395556</name>
</gene>